<dbReference type="Proteomes" id="UP000248724">
    <property type="component" value="Unassembled WGS sequence"/>
</dbReference>
<evidence type="ECO:0000313" key="3">
    <source>
        <dbReference type="EMBL" id="PZR79188.1"/>
    </source>
</evidence>
<feature type="domain" description="SCP2" evidence="1">
    <location>
        <begin position="271"/>
        <end position="330"/>
    </location>
</feature>
<evidence type="ECO:0008006" key="5">
    <source>
        <dbReference type="Google" id="ProtNLM"/>
    </source>
</evidence>
<dbReference type="Pfam" id="PF11716">
    <property type="entry name" value="MDMPI_N"/>
    <property type="match status" value="1"/>
</dbReference>
<dbReference type="SUPFAM" id="SSF55718">
    <property type="entry name" value="SCP-like"/>
    <property type="match status" value="1"/>
</dbReference>
<protein>
    <recommendedName>
        <fullName evidence="5">Mycothiol-dependent maleylpyruvate isomerase metal-binding domain-containing protein</fullName>
    </recommendedName>
</protein>
<dbReference type="InterPro" id="IPR003033">
    <property type="entry name" value="SCP2_sterol-bd_dom"/>
</dbReference>
<evidence type="ECO:0000259" key="2">
    <source>
        <dbReference type="Pfam" id="PF11716"/>
    </source>
</evidence>
<dbReference type="NCBIfam" id="TIGR03083">
    <property type="entry name" value="maleylpyruvate isomerase family mycothiol-dependent enzyme"/>
    <property type="match status" value="1"/>
</dbReference>
<name>A0A2W6A102_9BACT</name>
<dbReference type="SUPFAM" id="SSF109854">
    <property type="entry name" value="DinB/YfiT-like putative metalloenzymes"/>
    <property type="match status" value="1"/>
</dbReference>
<gene>
    <name evidence="3" type="ORF">DLM65_11300</name>
</gene>
<comment type="caution">
    <text evidence="3">The sequence shown here is derived from an EMBL/GenBank/DDBJ whole genome shotgun (WGS) entry which is preliminary data.</text>
</comment>
<reference evidence="3 4" key="1">
    <citation type="journal article" date="2017" name="Nature">
        <title>Atmospheric trace gases support primary production in Antarctic desert surface soil.</title>
        <authorList>
            <person name="Ji M."/>
            <person name="Greening C."/>
            <person name="Vanwonterghem I."/>
            <person name="Carere C.R."/>
            <person name="Bay S.K."/>
            <person name="Steen J.A."/>
            <person name="Montgomery K."/>
            <person name="Lines T."/>
            <person name="Beardall J."/>
            <person name="van Dorst J."/>
            <person name="Snape I."/>
            <person name="Stott M.B."/>
            <person name="Hugenholtz P."/>
            <person name="Ferrari B.C."/>
        </authorList>
    </citation>
    <scope>NUCLEOTIDE SEQUENCE [LARGE SCALE GENOMIC DNA]</scope>
    <source>
        <strain evidence="3">RRmetagenome_bin12</strain>
    </source>
</reference>
<dbReference type="GO" id="GO:0046872">
    <property type="term" value="F:metal ion binding"/>
    <property type="evidence" value="ECO:0007669"/>
    <property type="project" value="InterPro"/>
</dbReference>
<dbReference type="AlphaFoldDB" id="A0A2W6A102"/>
<sequence>MTAGGDLRPPARLHLGGIAERVPEPRLRGRREEGEGLHVAHDPAPGSVVGLGILDGGGAALGCAVANSQAPTIDAIAACCARIDAMCAGLDEAGWHRPTALPAWDVKDVVGHLGSLESMLLGLDEPAHEPAAIAHVRNPLGHLNERMVDRRRSWSGADVLAEFRETTGLRLEQLRNLDEAALADEVPSPRGGVVGQGDFIAIRLWDYVVHELDIGEALGLDQDAAVDTPSGRRVLDEMLMLLPRGLAKGGATEGTCVALDIGPPLPRRTAASVQAGRGVPADPAAGKATLHLRASPVVFMRVASGRRDGATAIDCGEVVVDGDAELAARILTAMNVIP</sequence>
<dbReference type="InterPro" id="IPR036527">
    <property type="entry name" value="SCP2_sterol-bd_dom_sf"/>
</dbReference>
<accession>A0A2W6A102</accession>
<dbReference type="InterPro" id="IPR034660">
    <property type="entry name" value="DinB/YfiT-like"/>
</dbReference>
<dbReference type="Gene3D" id="1.20.120.450">
    <property type="entry name" value="dinb family like domain"/>
    <property type="match status" value="1"/>
</dbReference>
<evidence type="ECO:0000259" key="1">
    <source>
        <dbReference type="Pfam" id="PF02036"/>
    </source>
</evidence>
<dbReference type="Pfam" id="PF02036">
    <property type="entry name" value="SCP2"/>
    <property type="match status" value="1"/>
</dbReference>
<organism evidence="3 4">
    <name type="scientific">Candidatus Aeolococcus gillhamiae</name>
    <dbReference type="NCBI Taxonomy" id="3127015"/>
    <lineage>
        <taxon>Bacteria</taxon>
        <taxon>Bacillati</taxon>
        <taxon>Candidatus Dormiibacterota</taxon>
        <taxon>Candidatus Dormibacteria</taxon>
        <taxon>Candidatus Aeolococcales</taxon>
        <taxon>Candidatus Aeolococcaceae</taxon>
        <taxon>Candidatus Aeolococcus</taxon>
    </lineage>
</organism>
<dbReference type="InterPro" id="IPR017517">
    <property type="entry name" value="Maleyloyr_isom"/>
</dbReference>
<evidence type="ECO:0000313" key="4">
    <source>
        <dbReference type="Proteomes" id="UP000248724"/>
    </source>
</evidence>
<dbReference type="InterPro" id="IPR024344">
    <property type="entry name" value="MDMPI_metal-binding"/>
</dbReference>
<feature type="domain" description="Mycothiol-dependent maleylpyruvate isomerase metal-binding" evidence="2">
    <location>
        <begin position="77"/>
        <end position="214"/>
    </location>
</feature>
<dbReference type="EMBL" id="QHBU01000219">
    <property type="protein sequence ID" value="PZR79188.1"/>
    <property type="molecule type" value="Genomic_DNA"/>
</dbReference>
<proteinExistence type="predicted"/>